<feature type="coiled-coil region" evidence="1">
    <location>
        <begin position="89"/>
        <end position="137"/>
    </location>
</feature>
<sequence>MLQKNANPKGNHGKGKPAPSGAFTHRIREDGEIFSGEEGRETSSDTTPLASVAGSVRMRSTDSDRSVRATPKKARDASPPPQDDLWVVVKNLSQQVAAQQTELATLSNAFALQQKTIADLEKINRDLEKVLSNMASQAASTSEATQAALAAILARLEVGPVVPQVVVPNNKDYPPLPPTGATSKRKTMATKPNPTTTTATTTTTTTTGQPSKNTCFADAVKRRPTHQQLVERQPEFRKAGAAAWLALKRETSVPAHSAPKVELSSGLRLIYASGFPYAKPGDLRKAMQGARIRTSAVRDIRWISRQVVQLLVDADYVSAFTRIITSLDATIVKSFKAWIPRPEAAEKDKLAAILSFAAKTVTTIQRSPDVKARNFFRSLLASIGGKTLEAATAEATKIRVQIPNFSISTMEIIPKESLPVKTATEKEPAAPAVDTPLDMAAEITPATQDDGVSPTVTPIADVEMCL</sequence>
<evidence type="ECO:0000256" key="2">
    <source>
        <dbReference type="SAM" id="MobiDB-lite"/>
    </source>
</evidence>
<evidence type="ECO:0000313" key="4">
    <source>
        <dbReference type="Proteomes" id="UP001648503"/>
    </source>
</evidence>
<proteinExistence type="predicted"/>
<reference evidence="3 4" key="1">
    <citation type="submission" date="2021-02" db="EMBL/GenBank/DDBJ databases">
        <title>Variation within the Batrachochytrium salamandrivorans European outbreak.</title>
        <authorList>
            <person name="Kelly M."/>
            <person name="Pasmans F."/>
            <person name="Shea T.P."/>
            <person name="Munoz J.F."/>
            <person name="Carranza S."/>
            <person name="Cuomo C.A."/>
            <person name="Martel A."/>
        </authorList>
    </citation>
    <scope>NUCLEOTIDE SEQUENCE [LARGE SCALE GENOMIC DNA]</scope>
    <source>
        <strain evidence="3 4">AMFP18/2</strain>
    </source>
</reference>
<protein>
    <submittedName>
        <fullName evidence="3">Uncharacterized protein</fullName>
    </submittedName>
</protein>
<organism evidence="3 4">
    <name type="scientific">Batrachochytrium salamandrivorans</name>
    <dbReference type="NCBI Taxonomy" id="1357716"/>
    <lineage>
        <taxon>Eukaryota</taxon>
        <taxon>Fungi</taxon>
        <taxon>Fungi incertae sedis</taxon>
        <taxon>Chytridiomycota</taxon>
        <taxon>Chytridiomycota incertae sedis</taxon>
        <taxon>Chytridiomycetes</taxon>
        <taxon>Rhizophydiales</taxon>
        <taxon>Rhizophydiales incertae sedis</taxon>
        <taxon>Batrachochytrium</taxon>
    </lineage>
</organism>
<keyword evidence="4" id="KW-1185">Reference proteome</keyword>
<feature type="region of interest" description="Disordered" evidence="2">
    <location>
        <begin position="172"/>
        <end position="212"/>
    </location>
</feature>
<keyword evidence="1" id="KW-0175">Coiled coil</keyword>
<dbReference type="Proteomes" id="UP001648503">
    <property type="component" value="Unassembled WGS sequence"/>
</dbReference>
<feature type="region of interest" description="Disordered" evidence="2">
    <location>
        <begin position="1"/>
        <end position="82"/>
    </location>
</feature>
<evidence type="ECO:0000313" key="3">
    <source>
        <dbReference type="EMBL" id="KAH6594928.1"/>
    </source>
</evidence>
<name>A0ABQ8FB21_9FUNG</name>
<dbReference type="EMBL" id="JAFCIX010000325">
    <property type="protein sequence ID" value="KAH6594928.1"/>
    <property type="molecule type" value="Genomic_DNA"/>
</dbReference>
<feature type="compositionally biased region" description="Low complexity" evidence="2">
    <location>
        <begin position="195"/>
        <end position="207"/>
    </location>
</feature>
<evidence type="ECO:0000256" key="1">
    <source>
        <dbReference type="SAM" id="Coils"/>
    </source>
</evidence>
<accession>A0ABQ8FB21</accession>
<feature type="compositionally biased region" description="Basic and acidic residues" evidence="2">
    <location>
        <begin position="26"/>
        <end position="43"/>
    </location>
</feature>
<gene>
    <name evidence="3" type="ORF">BASA50_006190</name>
</gene>
<comment type="caution">
    <text evidence="3">The sequence shown here is derived from an EMBL/GenBank/DDBJ whole genome shotgun (WGS) entry which is preliminary data.</text>
</comment>